<dbReference type="Gene3D" id="3.30.700.10">
    <property type="entry name" value="Glycoprotein, Type 4 Pilin"/>
    <property type="match status" value="1"/>
</dbReference>
<name>A0ABY5FU52_9MICO</name>
<evidence type="ECO:0000256" key="1">
    <source>
        <dbReference type="SAM" id="Phobius"/>
    </source>
</evidence>
<dbReference type="RefSeq" id="WP_255158155.1">
    <property type="nucleotide sequence ID" value="NZ_CP101497.1"/>
</dbReference>
<sequence>MRSIRDAGFTLVELVVVMVIIGVLAAIAVPIFLGSLDQARAGALQAALATARLETALVVVEEEALPAGSELDDILDAHGDDDITLAFSGSGTDFCIQGVHALVDEPWAVTQRLAPVSGASCAPDGSLVGP</sequence>
<feature type="transmembrane region" description="Helical" evidence="1">
    <location>
        <begin position="12"/>
        <end position="33"/>
    </location>
</feature>
<keyword evidence="3" id="KW-1185">Reference proteome</keyword>
<organism evidence="2 3">
    <name type="scientific">Microcella humidisoli</name>
    <dbReference type="NCBI Taxonomy" id="2963406"/>
    <lineage>
        <taxon>Bacteria</taxon>
        <taxon>Bacillati</taxon>
        <taxon>Actinomycetota</taxon>
        <taxon>Actinomycetes</taxon>
        <taxon>Micrococcales</taxon>
        <taxon>Microbacteriaceae</taxon>
        <taxon>Microcella</taxon>
    </lineage>
</organism>
<dbReference type="InterPro" id="IPR012902">
    <property type="entry name" value="N_methyl_site"/>
</dbReference>
<dbReference type="SUPFAM" id="SSF54523">
    <property type="entry name" value="Pili subunits"/>
    <property type="match status" value="1"/>
</dbReference>
<proteinExistence type="predicted"/>
<evidence type="ECO:0000313" key="2">
    <source>
        <dbReference type="EMBL" id="UTT61341.1"/>
    </source>
</evidence>
<dbReference type="InterPro" id="IPR045584">
    <property type="entry name" value="Pilin-like"/>
</dbReference>
<keyword evidence="1" id="KW-1133">Transmembrane helix</keyword>
<keyword evidence="1" id="KW-0472">Membrane</keyword>
<dbReference type="Pfam" id="PF07963">
    <property type="entry name" value="N_methyl"/>
    <property type="match status" value="1"/>
</dbReference>
<accession>A0ABY5FU52</accession>
<dbReference type="PROSITE" id="PS00409">
    <property type="entry name" value="PROKAR_NTER_METHYL"/>
    <property type="match status" value="1"/>
</dbReference>
<gene>
    <name evidence="2" type="ORF">NNL39_06470</name>
</gene>
<dbReference type="Proteomes" id="UP001060039">
    <property type="component" value="Chromosome"/>
</dbReference>
<reference evidence="2" key="1">
    <citation type="submission" date="2022-07" db="EMBL/GenBank/DDBJ databases">
        <title>Taxonomic analysis of Microcella humidisoli nov. sp., isolated from riverside soil.</title>
        <authorList>
            <person name="Molina K.M."/>
            <person name="Kim S.B."/>
        </authorList>
    </citation>
    <scope>NUCLEOTIDE SEQUENCE</scope>
    <source>
        <strain evidence="2">MMS21-STM10</strain>
    </source>
</reference>
<evidence type="ECO:0000313" key="3">
    <source>
        <dbReference type="Proteomes" id="UP001060039"/>
    </source>
</evidence>
<dbReference type="EMBL" id="CP101497">
    <property type="protein sequence ID" value="UTT61341.1"/>
    <property type="molecule type" value="Genomic_DNA"/>
</dbReference>
<dbReference type="NCBIfam" id="TIGR02532">
    <property type="entry name" value="IV_pilin_GFxxxE"/>
    <property type="match status" value="1"/>
</dbReference>
<protein>
    <submittedName>
        <fullName evidence="2">Prepilin-type N-terminal cleavage/methylation domain-containing protein</fullName>
    </submittedName>
</protein>
<keyword evidence="1" id="KW-0812">Transmembrane</keyword>